<dbReference type="PANTHER" id="PTHR33154:SF33">
    <property type="entry name" value="TRANSCRIPTIONAL REPRESSOR SDPR"/>
    <property type="match status" value="1"/>
</dbReference>
<proteinExistence type="predicted"/>
<protein>
    <submittedName>
        <fullName evidence="5">ArsR family transcriptional regulator</fullName>
    </submittedName>
</protein>
<dbReference type="InterPro" id="IPR001845">
    <property type="entry name" value="HTH_ArsR_DNA-bd_dom"/>
</dbReference>
<keyword evidence="3" id="KW-0804">Transcription</keyword>
<dbReference type="InterPro" id="IPR051081">
    <property type="entry name" value="HTH_MetalResp_TranReg"/>
</dbReference>
<keyword evidence="2" id="KW-0238">DNA-binding</keyword>
<dbReference type="OrthoDB" id="9790747at2"/>
<dbReference type="RefSeq" id="WP_034616194.1">
    <property type="nucleotide sequence ID" value="NZ_JSUM01000013.1"/>
</dbReference>
<dbReference type="STRING" id="505317.OA57_08285"/>
<dbReference type="InterPro" id="IPR036388">
    <property type="entry name" value="WH-like_DNA-bd_sf"/>
</dbReference>
<evidence type="ECO:0000256" key="1">
    <source>
        <dbReference type="ARBA" id="ARBA00023015"/>
    </source>
</evidence>
<dbReference type="Proteomes" id="UP000030380">
    <property type="component" value="Unassembled WGS sequence"/>
</dbReference>
<dbReference type="SUPFAM" id="SSF46785">
    <property type="entry name" value="Winged helix' DNA-binding domain"/>
    <property type="match status" value="1"/>
</dbReference>
<gene>
    <name evidence="5" type="ORF">OA57_08285</name>
</gene>
<dbReference type="PANTHER" id="PTHR33154">
    <property type="entry name" value="TRANSCRIPTIONAL REGULATOR, ARSR FAMILY"/>
    <property type="match status" value="1"/>
</dbReference>
<dbReference type="EMBL" id="JSUM01000013">
    <property type="protein sequence ID" value="KGQ70052.1"/>
    <property type="molecule type" value="Genomic_DNA"/>
</dbReference>
<keyword evidence="1" id="KW-0805">Transcription regulation</keyword>
<dbReference type="AlphaFoldDB" id="A0A0A3AQJ5"/>
<dbReference type="Gene3D" id="1.10.10.10">
    <property type="entry name" value="Winged helix-like DNA-binding domain superfamily/Winged helix DNA-binding domain"/>
    <property type="match status" value="1"/>
</dbReference>
<feature type="domain" description="HTH arsR-type" evidence="4">
    <location>
        <begin position="1"/>
        <end position="105"/>
    </location>
</feature>
<comment type="caution">
    <text evidence="5">The sequence shown here is derived from an EMBL/GenBank/DDBJ whole genome shotgun (WGS) entry which is preliminary data.</text>
</comment>
<evidence type="ECO:0000313" key="6">
    <source>
        <dbReference type="Proteomes" id="UP000030380"/>
    </source>
</evidence>
<dbReference type="InterPro" id="IPR036390">
    <property type="entry name" value="WH_DNA-bd_sf"/>
</dbReference>
<dbReference type="PROSITE" id="PS50987">
    <property type="entry name" value="HTH_ARSR_2"/>
    <property type="match status" value="1"/>
</dbReference>
<dbReference type="SMART" id="SM00418">
    <property type="entry name" value="HTH_ARSR"/>
    <property type="match status" value="1"/>
</dbReference>
<reference evidence="5 6" key="1">
    <citation type="submission" date="2014-11" db="EMBL/GenBank/DDBJ databases">
        <title>Draft genome sequence of Chelonobacter oris 1662T, associated with respiratory disease in Hermann's Tortoises.</title>
        <authorList>
            <person name="Kudirkiene E."/>
            <person name="Hansen M.J."/>
            <person name="Bojesen A.M."/>
        </authorList>
    </citation>
    <scope>NUCLEOTIDE SEQUENCE [LARGE SCALE GENOMIC DNA]</scope>
    <source>
        <strain evidence="5 6">1662</strain>
    </source>
</reference>
<dbReference type="InterPro" id="IPR011991">
    <property type="entry name" value="ArsR-like_HTH"/>
</dbReference>
<keyword evidence="6" id="KW-1185">Reference proteome</keyword>
<organism evidence="5 6">
    <name type="scientific">Chelonobacter oris</name>
    <dbReference type="NCBI Taxonomy" id="505317"/>
    <lineage>
        <taxon>Bacteria</taxon>
        <taxon>Pseudomonadati</taxon>
        <taxon>Pseudomonadota</taxon>
        <taxon>Gammaproteobacteria</taxon>
        <taxon>Pasteurellales</taxon>
        <taxon>Pasteurellaceae</taxon>
        <taxon>Chelonobacter</taxon>
    </lineage>
</organism>
<sequence>MTTDITDTFKTLSNEYRWQMLQWLKAPQVHFSGAEFSADALDDNGGVCVVAVTIKSGLAQSVVSGYLNALKQAGLVSARRSGKWTYYRYNAEAAADFLARLQQQL</sequence>
<dbReference type="CDD" id="cd00090">
    <property type="entry name" value="HTH_ARSR"/>
    <property type="match status" value="1"/>
</dbReference>
<evidence type="ECO:0000256" key="2">
    <source>
        <dbReference type="ARBA" id="ARBA00023125"/>
    </source>
</evidence>
<dbReference type="GO" id="GO:0003677">
    <property type="term" value="F:DNA binding"/>
    <property type="evidence" value="ECO:0007669"/>
    <property type="project" value="UniProtKB-KW"/>
</dbReference>
<evidence type="ECO:0000256" key="3">
    <source>
        <dbReference type="ARBA" id="ARBA00023163"/>
    </source>
</evidence>
<name>A0A0A3AQJ5_9PAST</name>
<evidence type="ECO:0000259" key="4">
    <source>
        <dbReference type="PROSITE" id="PS50987"/>
    </source>
</evidence>
<dbReference type="GO" id="GO:0003700">
    <property type="term" value="F:DNA-binding transcription factor activity"/>
    <property type="evidence" value="ECO:0007669"/>
    <property type="project" value="InterPro"/>
</dbReference>
<accession>A0A0A3AQJ5</accession>
<evidence type="ECO:0000313" key="5">
    <source>
        <dbReference type="EMBL" id="KGQ70052.1"/>
    </source>
</evidence>